<dbReference type="Pfam" id="PF04984">
    <property type="entry name" value="Phage_sheath_1"/>
    <property type="match status" value="1"/>
</dbReference>
<keyword evidence="7" id="KW-1185">Reference proteome</keyword>
<dbReference type="Gene3D" id="3.30.1370.220">
    <property type="match status" value="1"/>
</dbReference>
<feature type="domain" description="Tail sheath protein C-terminal" evidence="4">
    <location>
        <begin position="369"/>
        <end position="471"/>
    </location>
</feature>
<dbReference type="Proteomes" id="UP000027770">
    <property type="component" value="Plasmid p2Cn27606"/>
</dbReference>
<organism evidence="6 7">
    <name type="scientific">Clostridium novyi B str. ATCC 27606</name>
    <dbReference type="NCBI Taxonomy" id="1443123"/>
    <lineage>
        <taxon>Bacteria</taxon>
        <taxon>Bacillati</taxon>
        <taxon>Bacillota</taxon>
        <taxon>Clostridia</taxon>
        <taxon>Eubacteriales</taxon>
        <taxon>Clostridiaceae</taxon>
        <taxon>Clostridium</taxon>
    </lineage>
</organism>
<evidence type="ECO:0000259" key="5">
    <source>
        <dbReference type="Pfam" id="PF22671"/>
    </source>
</evidence>
<accession>A0AA40IRV1</accession>
<dbReference type="Pfam" id="PF22671">
    <property type="entry name" value="Gp18_domIII_N"/>
    <property type="match status" value="1"/>
</dbReference>
<gene>
    <name evidence="6" type="ORF">Z959_p0073</name>
</gene>
<dbReference type="InterPro" id="IPR054564">
    <property type="entry name" value="Gp18_domIII_N"/>
</dbReference>
<dbReference type="InterPro" id="IPR035326">
    <property type="entry name" value="Beta_sandwich_Seath"/>
</dbReference>
<dbReference type="Pfam" id="PF17482">
    <property type="entry name" value="Phage_sheath_1C"/>
    <property type="match status" value="1"/>
</dbReference>
<reference evidence="7" key="1">
    <citation type="journal article" date="2014" name="PLoS ONE">
        <title>Plasmidome interchange between Clostridium botulinum, Clostridium novyi and Clostridium haemolyticum converts strains of independent lineages into distinctly different pathogens.</title>
        <authorList>
            <person name="Skarin H."/>
            <person name="Segerman B."/>
        </authorList>
    </citation>
    <scope>NUCLEOTIDE SEQUENCE [LARGE SCALE GENOMIC DNA]</scope>
    <source>
        <strain evidence="7">ATCC 27606</strain>
    </source>
</reference>
<feature type="domain" description="Tail sheath protein Gp18-like" evidence="5">
    <location>
        <begin position="34"/>
        <end position="72"/>
    </location>
</feature>
<keyword evidence="6" id="KW-0614">Plasmid</keyword>
<dbReference type="Gene3D" id="3.30.360.90">
    <property type="match status" value="1"/>
</dbReference>
<dbReference type="Gene3D" id="3.30.1490.450">
    <property type="match status" value="1"/>
</dbReference>
<evidence type="ECO:0000259" key="2">
    <source>
        <dbReference type="Pfam" id="PF04984"/>
    </source>
</evidence>
<dbReference type="Gene3D" id="3.40.50.11790">
    <property type="match status" value="1"/>
</dbReference>
<evidence type="ECO:0000259" key="4">
    <source>
        <dbReference type="Pfam" id="PF17482"/>
    </source>
</evidence>
<feature type="domain" description="Phage tail sheath protein-like beta-sandwich" evidence="3">
    <location>
        <begin position="94"/>
        <end position="200"/>
    </location>
</feature>
<evidence type="ECO:0000259" key="3">
    <source>
        <dbReference type="Pfam" id="PF17481"/>
    </source>
</evidence>
<dbReference type="Pfam" id="PF17481">
    <property type="entry name" value="Phage_sheath_domII"/>
    <property type="match status" value="1"/>
</dbReference>
<dbReference type="AlphaFoldDB" id="A0AA40IRV1"/>
<dbReference type="RefSeq" id="WP_019278976.1">
    <property type="nucleotide sequence ID" value="NZ_CM003350.1"/>
</dbReference>
<dbReference type="InterPro" id="IPR020287">
    <property type="entry name" value="Tail_sheath_C"/>
</dbReference>
<evidence type="ECO:0000313" key="6">
    <source>
        <dbReference type="EMBL" id="KEI11507.1"/>
    </source>
</evidence>
<evidence type="ECO:0000313" key="7">
    <source>
        <dbReference type="Proteomes" id="UP000027770"/>
    </source>
</evidence>
<geneLocation type="plasmid" evidence="6 7">
    <name>p2Cn27606</name>
</geneLocation>
<evidence type="ECO:0000256" key="1">
    <source>
        <dbReference type="ARBA" id="ARBA00008005"/>
    </source>
</evidence>
<comment type="caution">
    <text evidence="6">The sequence shown here is derived from an EMBL/GenBank/DDBJ whole genome shotgun (WGS) entry which is preliminary data.</text>
</comment>
<dbReference type="EMBL" id="JENW01000167">
    <property type="protein sequence ID" value="KEI11507.1"/>
    <property type="molecule type" value="Genomic_DNA"/>
</dbReference>
<comment type="similarity">
    <text evidence="1">Belongs to the myoviridae tail sheath protein family.</text>
</comment>
<sequence>MASGHWSETDKPNRPGFYNRFKAAALARIEPGKRGVIAMPVKCDWGPANKVVSIKDEKDLIDTFGNDMKSTAYKLGRLSLLGQPQGLLLYRITDGTEKSASIILKDTDSKEILKLETLYPTKKDFNVTVKSNLISSDNKDLTLYEGAKQVYVFQLSGTITEIEKTINQNKENKWLKASKLDEGNGKLASISNESLTGGNDGNSSITNEHYLKAMNEFEGYKFNGFCLDGITDAALQTSVKAWIERNRKNGKKIRAYLGGDNTETIEAANKKSKAFNNEGIYYLSGSGGILNGIKYTPAETMCYIAALGEGQGIKECLCNAKTIFENVTRYLTDEEIQSALVSGTMIIRYEDGSVLIEDDVNTLKTYRQDQNENWGYLRAIKFMDMVDEDTSFTGVRQYVGKSINKRTGQLAVLCALKQYFEIFEKEEIIESGFKVQIDENLQKDAKNDEFFWRWDATYINVMKRIYGTGYIS</sequence>
<protein>
    <submittedName>
        <fullName evidence="6">Tail sheath protein</fullName>
    </submittedName>
</protein>
<name>A0AA40IRV1_CLONO</name>
<proteinExistence type="inferred from homology"/>
<dbReference type="InterPro" id="IPR035089">
    <property type="entry name" value="Phage_sheath_subtilisin"/>
</dbReference>
<feature type="domain" description="Tail sheath protein subtilisin-like" evidence="2">
    <location>
        <begin position="205"/>
        <end position="362"/>
    </location>
</feature>